<evidence type="ECO:0000313" key="3">
    <source>
        <dbReference type="Proteomes" id="UP000075604"/>
    </source>
</evidence>
<name>A0A150PL65_SORCE</name>
<dbReference type="SMART" id="SM00382">
    <property type="entry name" value="AAA"/>
    <property type="match status" value="1"/>
</dbReference>
<dbReference type="SUPFAM" id="SSF52540">
    <property type="entry name" value="P-loop containing nucleoside triphosphate hydrolases"/>
    <property type="match status" value="1"/>
</dbReference>
<dbReference type="InterPro" id="IPR027417">
    <property type="entry name" value="P-loop_NTPase"/>
</dbReference>
<gene>
    <name evidence="2" type="ORF">BE04_37560</name>
</gene>
<dbReference type="AlphaFoldDB" id="A0A150PL65"/>
<evidence type="ECO:0000259" key="1">
    <source>
        <dbReference type="SMART" id="SM00382"/>
    </source>
</evidence>
<comment type="caution">
    <text evidence="2">The sequence shown here is derived from an EMBL/GenBank/DDBJ whole genome shotgun (WGS) entry which is preliminary data.</text>
</comment>
<dbReference type="InterPro" id="IPR003593">
    <property type="entry name" value="AAA+_ATPase"/>
</dbReference>
<feature type="domain" description="AAA+ ATPase" evidence="1">
    <location>
        <begin position="34"/>
        <end position="286"/>
    </location>
</feature>
<sequence length="516" mass="56762">MPRWFNTAGPCNPADHYMLPPEERLPGVRDLIDRKAYFVLHAPRQIGKTTSLLTLAQALTREGRYVALLVSAEVGAPFPDDPGAAELAMLSEWRGLAGSQLPAELQPPPFPDAPPGQRIGAALRAWAQAAPRPLVVFLDEIDALRDVTLISVLRQLRSGYPGRPHGFPHALALIGLRDVRDYKVASGGGDRLGTSSPFNIKVESLTLRNFTRDEVAALVAQHTAETGQGFQSSAVDRAFELTQGQPWLVNALARQLVDVLVKDRAQPITAADVDRAKEILIERQDTHLDSLVERLREPRIRAVIEPMLAGGTLGDVPEDDRRFAVDLGLVRRAAEGGLVIANPIYREIIVRQLTSGVRDSLPRIPATWLTPDGRLDADRLLDAFLSFWRQHGEPLLGAAPYHEIAPHLVVMAFLHRVVNGGGTIEREYAIGRGRMDLCVRYAGETLAIELKVWRDGRPDPLAEGLAQLDEYLAGLGLQRGWLILFDQRSGQPPIAERTRREHASTPAGREVVVVRA</sequence>
<reference evidence="2 3" key="1">
    <citation type="submission" date="2014-02" db="EMBL/GenBank/DDBJ databases">
        <title>The small core and large imbalanced accessory genome model reveals a collaborative survival strategy of Sorangium cellulosum strains in nature.</title>
        <authorList>
            <person name="Han K."/>
            <person name="Peng R."/>
            <person name="Blom J."/>
            <person name="Li Y.-Z."/>
        </authorList>
    </citation>
    <scope>NUCLEOTIDE SEQUENCE [LARGE SCALE GENOMIC DNA]</scope>
    <source>
        <strain evidence="2 3">So0157-18</strain>
    </source>
</reference>
<dbReference type="EMBL" id="JELX01002215">
    <property type="protein sequence ID" value="KYF56178.1"/>
    <property type="molecule type" value="Genomic_DNA"/>
</dbReference>
<protein>
    <submittedName>
        <fullName evidence="2">CyrO</fullName>
    </submittedName>
</protein>
<evidence type="ECO:0000313" key="2">
    <source>
        <dbReference type="EMBL" id="KYF56178.1"/>
    </source>
</evidence>
<accession>A0A150PL65</accession>
<organism evidence="2 3">
    <name type="scientific">Sorangium cellulosum</name>
    <name type="common">Polyangium cellulosum</name>
    <dbReference type="NCBI Taxonomy" id="56"/>
    <lineage>
        <taxon>Bacteria</taxon>
        <taxon>Pseudomonadati</taxon>
        <taxon>Myxococcota</taxon>
        <taxon>Polyangia</taxon>
        <taxon>Polyangiales</taxon>
        <taxon>Polyangiaceae</taxon>
        <taxon>Sorangium</taxon>
    </lineage>
</organism>
<dbReference type="Proteomes" id="UP000075604">
    <property type="component" value="Unassembled WGS sequence"/>
</dbReference>
<proteinExistence type="predicted"/>